<organism evidence="1 2">
    <name type="scientific">Daphnia sinensis</name>
    <dbReference type="NCBI Taxonomy" id="1820382"/>
    <lineage>
        <taxon>Eukaryota</taxon>
        <taxon>Metazoa</taxon>
        <taxon>Ecdysozoa</taxon>
        <taxon>Arthropoda</taxon>
        <taxon>Crustacea</taxon>
        <taxon>Branchiopoda</taxon>
        <taxon>Diplostraca</taxon>
        <taxon>Cladocera</taxon>
        <taxon>Anomopoda</taxon>
        <taxon>Daphniidae</taxon>
        <taxon>Daphnia</taxon>
        <taxon>Daphnia similis group</taxon>
    </lineage>
</organism>
<protein>
    <submittedName>
        <fullName evidence="1">Uncharacterized protein</fullName>
    </submittedName>
</protein>
<sequence length="56" mass="6326">MVNQLISVNNGIFQARFNGIGFSQWSFGVLLMARAKRLESIIQGTETRPIEVINLF</sequence>
<dbReference type="Proteomes" id="UP000820818">
    <property type="component" value="Linkage Group LG6"/>
</dbReference>
<accession>A0AAD5PUK3</accession>
<gene>
    <name evidence="1" type="ORF">GHT06_017021</name>
</gene>
<dbReference type="EMBL" id="WJBH02000006">
    <property type="protein sequence ID" value="KAI9557204.1"/>
    <property type="molecule type" value="Genomic_DNA"/>
</dbReference>
<comment type="caution">
    <text evidence="1">The sequence shown here is derived from an EMBL/GenBank/DDBJ whole genome shotgun (WGS) entry which is preliminary data.</text>
</comment>
<proteinExistence type="predicted"/>
<name>A0AAD5PUK3_9CRUS</name>
<evidence type="ECO:0000313" key="2">
    <source>
        <dbReference type="Proteomes" id="UP000820818"/>
    </source>
</evidence>
<dbReference type="AlphaFoldDB" id="A0AAD5PUK3"/>
<evidence type="ECO:0000313" key="1">
    <source>
        <dbReference type="EMBL" id="KAI9557204.1"/>
    </source>
</evidence>
<reference evidence="1 2" key="1">
    <citation type="submission" date="2022-05" db="EMBL/GenBank/DDBJ databases">
        <title>A multi-omics perspective on studying reproductive biology in Daphnia sinensis.</title>
        <authorList>
            <person name="Jia J."/>
        </authorList>
    </citation>
    <scope>NUCLEOTIDE SEQUENCE [LARGE SCALE GENOMIC DNA]</scope>
    <source>
        <strain evidence="1 2">WSL</strain>
    </source>
</reference>
<keyword evidence="2" id="KW-1185">Reference proteome</keyword>